<dbReference type="SUPFAM" id="SSF55031">
    <property type="entry name" value="Bacterial exopeptidase dimerisation domain"/>
    <property type="match status" value="1"/>
</dbReference>
<evidence type="ECO:0000313" key="4">
    <source>
        <dbReference type="Proteomes" id="UP001596434"/>
    </source>
</evidence>
<dbReference type="Gene3D" id="3.30.70.360">
    <property type="match status" value="1"/>
</dbReference>
<protein>
    <submittedName>
        <fullName evidence="3">Zn-dependent hydrolase</fullName>
    </submittedName>
</protein>
<dbReference type="RefSeq" id="WP_379705428.1">
    <property type="nucleotide sequence ID" value="NZ_JBHTAT010000001.1"/>
</dbReference>
<dbReference type="GO" id="GO:0016787">
    <property type="term" value="F:hydrolase activity"/>
    <property type="evidence" value="ECO:0007669"/>
    <property type="project" value="UniProtKB-KW"/>
</dbReference>
<keyword evidence="1 3" id="KW-0378">Hydrolase</keyword>
<dbReference type="CDD" id="cd03884">
    <property type="entry name" value="M20_bAS"/>
    <property type="match status" value="1"/>
</dbReference>
<dbReference type="Gene3D" id="3.40.630.10">
    <property type="entry name" value="Zn peptidases"/>
    <property type="match status" value="1"/>
</dbReference>
<evidence type="ECO:0000259" key="2">
    <source>
        <dbReference type="Pfam" id="PF07687"/>
    </source>
</evidence>
<dbReference type="Proteomes" id="UP001596434">
    <property type="component" value="Unassembled WGS sequence"/>
</dbReference>
<dbReference type="InterPro" id="IPR011650">
    <property type="entry name" value="Peptidase_M20_dimer"/>
</dbReference>
<dbReference type="NCBIfam" id="TIGR01879">
    <property type="entry name" value="hydantase"/>
    <property type="match status" value="1"/>
</dbReference>
<reference evidence="3 4" key="1">
    <citation type="journal article" date="2019" name="Int. J. Syst. Evol. Microbiol.">
        <title>The Global Catalogue of Microorganisms (GCM) 10K type strain sequencing project: providing services to taxonomists for standard genome sequencing and annotation.</title>
        <authorList>
            <consortium name="The Broad Institute Genomics Platform"/>
            <consortium name="The Broad Institute Genome Sequencing Center for Infectious Disease"/>
            <person name="Wu L."/>
            <person name="Ma J."/>
        </authorList>
    </citation>
    <scope>NUCLEOTIDE SEQUENCE [LARGE SCALE GENOMIC DNA]</scope>
    <source>
        <strain evidence="3 4">GX21</strain>
    </source>
</reference>
<evidence type="ECO:0000313" key="3">
    <source>
        <dbReference type="EMBL" id="MFC7256520.1"/>
    </source>
</evidence>
<dbReference type="AlphaFoldDB" id="A0ABD6A1U0"/>
<sequence length="415" mass="45198">MRLAIDRQRFVDRMQEQAEIGGLDGERGLDRLTLSDADREARDWFRDRMRDAGLDVRVDEMGNMFGRRAGADPEAGTVLLGSHLDSQPRGGIYDGPLGVLAALEFVETLEDEGITTERPVEIVNWTNEEGSRFQPAMMSSGVWAGTLSLAEAYETTDRDGIRFVDELERIGYRGDVPAEPQYDYDSYLELHIEQGPRLEEAGDDVGVVTGIVGFQWGEITFEGQANHSGTTPMDHRRDALVGAADVITQVRRIPGTLGERTVGTTGVIEAEPGSINIVPGEVRFTVGFRDPDDDTVVEAVDRVKREAAAAAEREGLEWSYEQRMAVESVDFAERCIDAVQSAADDRGYASQRLVSGAGHDATHVASVCDAAMVFSVSEGGKSHSPKEYTSWDDCYAAADTLANAALDLAGVAAER</sequence>
<dbReference type="Pfam" id="PF01546">
    <property type="entry name" value="Peptidase_M20"/>
    <property type="match status" value="1"/>
</dbReference>
<accession>A0ABD6A1U0</accession>
<dbReference type="InterPro" id="IPR036264">
    <property type="entry name" value="Bact_exopeptidase_dim_dom"/>
</dbReference>
<dbReference type="NCBIfam" id="NF006771">
    <property type="entry name" value="PRK09290.1-5"/>
    <property type="match status" value="1"/>
</dbReference>
<organism evidence="3 4">
    <name type="scientific">Haloplanus litoreus</name>
    <dbReference type="NCBI Taxonomy" id="767515"/>
    <lineage>
        <taxon>Archaea</taxon>
        <taxon>Methanobacteriati</taxon>
        <taxon>Methanobacteriota</taxon>
        <taxon>Stenosarchaea group</taxon>
        <taxon>Halobacteria</taxon>
        <taxon>Halobacteriales</taxon>
        <taxon>Haloferacaceae</taxon>
        <taxon>Haloplanus</taxon>
    </lineage>
</organism>
<keyword evidence="4" id="KW-1185">Reference proteome</keyword>
<dbReference type="EMBL" id="JBHTAT010000001">
    <property type="protein sequence ID" value="MFC7256520.1"/>
    <property type="molecule type" value="Genomic_DNA"/>
</dbReference>
<dbReference type="PANTHER" id="PTHR32494:SF5">
    <property type="entry name" value="ALLANTOATE AMIDOHYDROLASE"/>
    <property type="match status" value="1"/>
</dbReference>
<evidence type="ECO:0000256" key="1">
    <source>
        <dbReference type="ARBA" id="ARBA00022801"/>
    </source>
</evidence>
<dbReference type="PIRSF" id="PIRSF001235">
    <property type="entry name" value="Amidase_carbamoylase"/>
    <property type="match status" value="1"/>
</dbReference>
<dbReference type="PANTHER" id="PTHR32494">
    <property type="entry name" value="ALLANTOATE DEIMINASE-RELATED"/>
    <property type="match status" value="1"/>
</dbReference>
<gene>
    <name evidence="3" type="ORF">ACFQKE_14635</name>
</gene>
<dbReference type="InterPro" id="IPR002933">
    <property type="entry name" value="Peptidase_M20"/>
</dbReference>
<dbReference type="GeneID" id="96954911"/>
<dbReference type="InterPro" id="IPR010158">
    <property type="entry name" value="Amidase_Cbmase"/>
</dbReference>
<dbReference type="SUPFAM" id="SSF53187">
    <property type="entry name" value="Zn-dependent exopeptidases"/>
    <property type="match status" value="1"/>
</dbReference>
<dbReference type="NCBIfam" id="NF006769">
    <property type="entry name" value="PRK09290.1-3"/>
    <property type="match status" value="1"/>
</dbReference>
<comment type="caution">
    <text evidence="3">The sequence shown here is derived from an EMBL/GenBank/DDBJ whole genome shotgun (WGS) entry which is preliminary data.</text>
</comment>
<name>A0ABD6A1U0_9EURY</name>
<proteinExistence type="predicted"/>
<feature type="domain" description="Peptidase M20 dimerisation" evidence="2">
    <location>
        <begin position="210"/>
        <end position="312"/>
    </location>
</feature>
<dbReference type="Pfam" id="PF07687">
    <property type="entry name" value="M20_dimer"/>
    <property type="match status" value="1"/>
</dbReference>